<protein>
    <submittedName>
        <fullName evidence="1">Uncharacterized protein</fullName>
    </submittedName>
</protein>
<evidence type="ECO:0000313" key="2">
    <source>
        <dbReference type="Proteomes" id="UP000241690"/>
    </source>
</evidence>
<dbReference type="AlphaFoldDB" id="A0A2T4A029"/>
<organism evidence="1 2">
    <name type="scientific">Trichoderma harzianum CBS 226.95</name>
    <dbReference type="NCBI Taxonomy" id="983964"/>
    <lineage>
        <taxon>Eukaryota</taxon>
        <taxon>Fungi</taxon>
        <taxon>Dikarya</taxon>
        <taxon>Ascomycota</taxon>
        <taxon>Pezizomycotina</taxon>
        <taxon>Sordariomycetes</taxon>
        <taxon>Hypocreomycetidae</taxon>
        <taxon>Hypocreales</taxon>
        <taxon>Hypocreaceae</taxon>
        <taxon>Trichoderma</taxon>
    </lineage>
</organism>
<keyword evidence="2" id="KW-1185">Reference proteome</keyword>
<dbReference type="EMBL" id="KZ679688">
    <property type="protein sequence ID" value="PTB50353.1"/>
    <property type="molecule type" value="Genomic_DNA"/>
</dbReference>
<reference evidence="1 2" key="1">
    <citation type="submission" date="2016-07" db="EMBL/GenBank/DDBJ databases">
        <title>Multiple horizontal gene transfer events from other fungi enriched the ability of initially mycotrophic Trichoderma (Ascomycota) to feed on dead plant biomass.</title>
        <authorList>
            <consortium name="DOE Joint Genome Institute"/>
            <person name="Aerts A."/>
            <person name="Atanasova L."/>
            <person name="Chenthamara K."/>
            <person name="Zhang J."/>
            <person name="Grujic M."/>
            <person name="Henrissat B."/>
            <person name="Kuo A."/>
            <person name="Salamov A."/>
            <person name="Lipzen A."/>
            <person name="Labutti K."/>
            <person name="Barry K."/>
            <person name="Miao Y."/>
            <person name="Rahimi M.J."/>
            <person name="Shen Q."/>
            <person name="Grigoriev I.V."/>
            <person name="Kubicek C.P."/>
            <person name="Druzhinina I.S."/>
        </authorList>
    </citation>
    <scope>NUCLEOTIDE SEQUENCE [LARGE SCALE GENOMIC DNA]</scope>
    <source>
        <strain evidence="1 2">CBS 226.95</strain>
    </source>
</reference>
<name>A0A2T4A029_TRIHA</name>
<dbReference type="RefSeq" id="XP_024770030.1">
    <property type="nucleotide sequence ID" value="XM_024916314.1"/>
</dbReference>
<gene>
    <name evidence="1" type="ORF">M431DRAFT_485749</name>
</gene>
<dbReference type="STRING" id="983964.A0A2T4A029"/>
<accession>A0A2T4A029</accession>
<dbReference type="Proteomes" id="UP000241690">
    <property type="component" value="Unassembled WGS sequence"/>
</dbReference>
<sequence length="160" mass="18203">MGGHGLTDTAILFSDEDALGSVQWFHSYRAFHDGKADSLTLSVKRCHQTRKLKISVGYPQEAYVIIGKGVGFVMRVVVVMQAGLGITCFSLGQSPAHHPSWFSVFRLVLRLWYVLFSYTRMKQNIWWNNATRYSTAPRTIIDQNLPQHNIANMRSATLWL</sequence>
<proteinExistence type="predicted"/>
<dbReference type="GeneID" id="36624883"/>
<evidence type="ECO:0000313" key="1">
    <source>
        <dbReference type="EMBL" id="PTB50353.1"/>
    </source>
</evidence>